<dbReference type="PANTHER" id="PTHR33797">
    <property type="entry name" value="ORGANIC HYDROPEROXIDE RESISTANCE PROTEIN-LIKE"/>
    <property type="match status" value="1"/>
</dbReference>
<dbReference type="SUPFAM" id="SSF82784">
    <property type="entry name" value="OsmC-like"/>
    <property type="match status" value="1"/>
</dbReference>
<dbReference type="Gene3D" id="2.20.25.10">
    <property type="match status" value="1"/>
</dbReference>
<dbReference type="InterPro" id="IPR019953">
    <property type="entry name" value="OHR"/>
</dbReference>
<dbReference type="PANTHER" id="PTHR33797:SF2">
    <property type="entry name" value="ORGANIC HYDROPEROXIDE RESISTANCE PROTEIN-LIKE"/>
    <property type="match status" value="1"/>
</dbReference>
<protein>
    <submittedName>
        <fullName evidence="2">Organic hydroperoxide resistance protein</fullName>
    </submittedName>
</protein>
<dbReference type="EMBL" id="CP071060">
    <property type="protein sequence ID" value="QSI78530.1"/>
    <property type="molecule type" value="Genomic_DNA"/>
</dbReference>
<dbReference type="RefSeq" id="WP_172203118.1">
    <property type="nucleotide sequence ID" value="NZ_CP071060.1"/>
</dbReference>
<dbReference type="NCBIfam" id="TIGR03561">
    <property type="entry name" value="organ_hyd_perox"/>
    <property type="match status" value="1"/>
</dbReference>
<evidence type="ECO:0000313" key="2">
    <source>
        <dbReference type="EMBL" id="QSI78530.1"/>
    </source>
</evidence>
<reference evidence="2 3" key="1">
    <citation type="submission" date="2021-02" db="EMBL/GenBank/DDBJ databases">
        <title>Niveibacterium changnyeongensis HC41.</title>
        <authorList>
            <person name="Kang M."/>
        </authorList>
    </citation>
    <scope>NUCLEOTIDE SEQUENCE [LARGE SCALE GENOMIC DNA]</scope>
    <source>
        <strain evidence="2 3">HC41</strain>
    </source>
</reference>
<dbReference type="Pfam" id="PF02566">
    <property type="entry name" value="OsmC"/>
    <property type="match status" value="1"/>
</dbReference>
<evidence type="ECO:0000313" key="3">
    <source>
        <dbReference type="Proteomes" id="UP000663570"/>
    </source>
</evidence>
<dbReference type="Proteomes" id="UP000663570">
    <property type="component" value="Chromosome"/>
</dbReference>
<name>A0ABX7M9V6_9RHOO</name>
<sequence>MKALYEAHASATGGRNGRVTTDDGVIDLQLAMPKSLGGAGGAAANPEQLFACGYAACFDSALNFVAMGQKIKLTGTRVDATVGIGQNGAGGFALAVKLEVTIPDVSRDVAQALLEKAHEVCPYSNATRGNINVELVLR</sequence>
<gene>
    <name evidence="2" type="ORF">JY500_07930</name>
</gene>
<keyword evidence="3" id="KW-1185">Reference proteome</keyword>
<dbReference type="InterPro" id="IPR015946">
    <property type="entry name" value="KH_dom-like_a/b"/>
</dbReference>
<dbReference type="InterPro" id="IPR036102">
    <property type="entry name" value="OsmC/Ohrsf"/>
</dbReference>
<accession>A0ABX7M9V6</accession>
<comment type="similarity">
    <text evidence="1">Belongs to the OsmC/Ohr family.</text>
</comment>
<proteinExistence type="inferred from homology"/>
<dbReference type="InterPro" id="IPR003718">
    <property type="entry name" value="OsmC/Ohr_fam"/>
</dbReference>
<evidence type="ECO:0000256" key="1">
    <source>
        <dbReference type="ARBA" id="ARBA00007378"/>
    </source>
</evidence>
<organism evidence="2 3">
    <name type="scientific">Niveibacterium microcysteis</name>
    <dbReference type="NCBI Taxonomy" id="2811415"/>
    <lineage>
        <taxon>Bacteria</taxon>
        <taxon>Pseudomonadati</taxon>
        <taxon>Pseudomonadota</taxon>
        <taxon>Betaproteobacteria</taxon>
        <taxon>Rhodocyclales</taxon>
        <taxon>Rhodocyclaceae</taxon>
        <taxon>Niveibacterium</taxon>
    </lineage>
</organism>
<dbReference type="Gene3D" id="3.30.300.20">
    <property type="match status" value="1"/>
</dbReference>